<evidence type="ECO:0000256" key="1">
    <source>
        <dbReference type="SAM" id="MobiDB-lite"/>
    </source>
</evidence>
<proteinExistence type="predicted"/>
<dbReference type="AlphaFoldDB" id="A0A8W8L5V6"/>
<keyword evidence="2" id="KW-1133">Transmembrane helix</keyword>
<feature type="transmembrane region" description="Helical" evidence="2">
    <location>
        <begin position="155"/>
        <end position="181"/>
    </location>
</feature>
<feature type="region of interest" description="Disordered" evidence="1">
    <location>
        <begin position="263"/>
        <end position="316"/>
    </location>
</feature>
<reference evidence="3" key="1">
    <citation type="submission" date="2022-08" db="UniProtKB">
        <authorList>
            <consortium name="EnsemblMetazoa"/>
        </authorList>
    </citation>
    <scope>IDENTIFICATION</scope>
    <source>
        <strain evidence="3">05x7-T-G4-1.051#20</strain>
    </source>
</reference>
<evidence type="ECO:0000256" key="2">
    <source>
        <dbReference type="SAM" id="Phobius"/>
    </source>
</evidence>
<dbReference type="Proteomes" id="UP000005408">
    <property type="component" value="Unassembled WGS sequence"/>
</dbReference>
<protein>
    <recommendedName>
        <fullName evidence="5">MEGF10_11</fullName>
    </recommendedName>
</protein>
<feature type="compositionally biased region" description="Polar residues" evidence="1">
    <location>
        <begin position="294"/>
        <end position="304"/>
    </location>
</feature>
<evidence type="ECO:0000313" key="4">
    <source>
        <dbReference type="Proteomes" id="UP000005408"/>
    </source>
</evidence>
<name>A0A8W8L5V6_MAGGI</name>
<dbReference type="EnsemblMetazoa" id="G26835.5">
    <property type="protein sequence ID" value="G26835.5:cds"/>
    <property type="gene ID" value="G26835"/>
</dbReference>
<keyword evidence="2" id="KW-0472">Membrane</keyword>
<evidence type="ECO:0008006" key="5">
    <source>
        <dbReference type="Google" id="ProtNLM"/>
    </source>
</evidence>
<feature type="compositionally biased region" description="Low complexity" evidence="1">
    <location>
        <begin position="263"/>
        <end position="277"/>
    </location>
</feature>
<keyword evidence="2" id="KW-0812">Transmembrane</keyword>
<evidence type="ECO:0000313" key="3">
    <source>
        <dbReference type="EnsemblMetazoa" id="G26835.5:cds"/>
    </source>
</evidence>
<keyword evidence="4" id="KW-1185">Reference proteome</keyword>
<dbReference type="Gene3D" id="2.170.300.10">
    <property type="entry name" value="Tie2 ligand-binding domain superfamily"/>
    <property type="match status" value="1"/>
</dbReference>
<sequence>MCEEIEGWVQIGTSCCYNYYHNGSTCVHCLAGYYGTDCLKHCDPGFYGKLCVDRCNCVKDICNHILGCSTVSTESSISPSERLTLSSPQVHVSTNYKSHLTTVYPTFKPSKNVSRSYVTTSLITTKITYDVITTSSKRPNIATTTTSSKPLETNIYLMAIGGVIALFLGILIIQFCVKLCLKRRKYSQQLSLKRPQSTPVKEEETYQDINEALMTIRRYDNPIEHRQHGKYFELHSAEQVHTFEPYEKIKSQTQYQEIADSTIVSSTSSGSNTSSASYLKPKSSKRRSYVDAIDSTSNMNGTSDQDGKDYELPAANPLTTAPYDEINTCLQNKDIAETHGILSTSSGSSNSNKSYLKPTSNQRHSYIEVLDSNDIPFQDTILHVTDGSRNSNCSVSSQYLDPIVDENLIKGCEIGDHSDEYLDVTHETLF</sequence>
<organism evidence="3 4">
    <name type="scientific">Magallana gigas</name>
    <name type="common">Pacific oyster</name>
    <name type="synonym">Crassostrea gigas</name>
    <dbReference type="NCBI Taxonomy" id="29159"/>
    <lineage>
        <taxon>Eukaryota</taxon>
        <taxon>Metazoa</taxon>
        <taxon>Spiralia</taxon>
        <taxon>Lophotrochozoa</taxon>
        <taxon>Mollusca</taxon>
        <taxon>Bivalvia</taxon>
        <taxon>Autobranchia</taxon>
        <taxon>Pteriomorphia</taxon>
        <taxon>Ostreida</taxon>
        <taxon>Ostreoidea</taxon>
        <taxon>Ostreidae</taxon>
        <taxon>Magallana</taxon>
    </lineage>
</organism>
<accession>A0A8W8L5V6</accession>